<proteinExistence type="predicted"/>
<dbReference type="Proteomes" id="UP000245124">
    <property type="component" value="Unassembled WGS sequence"/>
</dbReference>
<dbReference type="AlphaFoldDB" id="A0A2R5FP49"/>
<evidence type="ECO:0000313" key="1">
    <source>
        <dbReference type="EMBL" id="GBG20550.1"/>
    </source>
</evidence>
<protein>
    <submittedName>
        <fullName evidence="1">Uncharacterized protein</fullName>
    </submittedName>
</protein>
<comment type="caution">
    <text evidence="1">The sequence shown here is derived from an EMBL/GenBank/DDBJ whole genome shotgun (WGS) entry which is preliminary data.</text>
</comment>
<dbReference type="EMBL" id="BDUD01000001">
    <property type="protein sequence ID" value="GBG20550.1"/>
    <property type="molecule type" value="Genomic_DNA"/>
</dbReference>
<dbReference type="OrthoDB" id="426753at2"/>
<organism evidence="1 2">
    <name type="scientific">Nostoc commune NIES-4072</name>
    <dbReference type="NCBI Taxonomy" id="2005467"/>
    <lineage>
        <taxon>Bacteria</taxon>
        <taxon>Bacillati</taxon>
        <taxon>Cyanobacteriota</taxon>
        <taxon>Cyanophyceae</taxon>
        <taxon>Nostocales</taxon>
        <taxon>Nostocaceae</taxon>
        <taxon>Nostoc</taxon>
    </lineage>
</organism>
<name>A0A2R5FP49_NOSCO</name>
<keyword evidence="2" id="KW-1185">Reference proteome</keyword>
<evidence type="ECO:0000313" key="2">
    <source>
        <dbReference type="Proteomes" id="UP000245124"/>
    </source>
</evidence>
<dbReference type="RefSeq" id="WP_109010530.1">
    <property type="nucleotide sequence ID" value="NZ_BDUD01000001.1"/>
</dbReference>
<sequence>MIQPNFADMSDTELRAYVLQNPNNTEAFHAYVDRLHAANPNPQLMSIEEAEAELERMVNQGQK</sequence>
<accession>A0A2R5FP49</accession>
<gene>
    <name evidence="1" type="ORF">NIES4072_42310</name>
</gene>
<dbReference type="Pfam" id="PF21826">
    <property type="entry name" value="DUF6887"/>
    <property type="match status" value="1"/>
</dbReference>
<reference evidence="1 2" key="1">
    <citation type="submission" date="2017-06" db="EMBL/GenBank/DDBJ databases">
        <title>Genome sequencing of cyanobaciteial culture collection at National Institute for Environmental Studies (NIES).</title>
        <authorList>
            <person name="Hirose Y."/>
            <person name="Shimura Y."/>
            <person name="Fujisawa T."/>
            <person name="Nakamura Y."/>
            <person name="Kawachi M."/>
        </authorList>
    </citation>
    <scope>NUCLEOTIDE SEQUENCE [LARGE SCALE GENOMIC DNA]</scope>
    <source>
        <strain evidence="1 2">NIES-4072</strain>
    </source>
</reference>
<dbReference type="InterPro" id="IPR054053">
    <property type="entry name" value="DUF6887"/>
</dbReference>